<reference evidence="2 3" key="1">
    <citation type="submission" date="2016-11" db="EMBL/GenBank/DDBJ databases">
        <authorList>
            <person name="Jaros S."/>
            <person name="Januszkiewicz K."/>
            <person name="Wedrychowicz H."/>
        </authorList>
    </citation>
    <scope>NUCLEOTIDE SEQUENCE [LARGE SCALE GENOMIC DNA]</scope>
    <source>
        <strain evidence="2 3">DSM 2631</strain>
    </source>
</reference>
<evidence type="ECO:0000313" key="2">
    <source>
        <dbReference type="EMBL" id="SHE80212.1"/>
    </source>
</evidence>
<keyword evidence="1" id="KW-0472">Membrane</keyword>
<dbReference type="STRING" id="1533.SAMN05443638_11229"/>
<dbReference type="Proteomes" id="UP000184035">
    <property type="component" value="Unassembled WGS sequence"/>
</dbReference>
<protein>
    <submittedName>
        <fullName evidence="2">Uncharacterized protein</fullName>
    </submittedName>
</protein>
<name>A0A1M4WGX3_9CLOT</name>
<evidence type="ECO:0000313" key="3">
    <source>
        <dbReference type="Proteomes" id="UP000184035"/>
    </source>
</evidence>
<feature type="transmembrane region" description="Helical" evidence="1">
    <location>
        <begin position="75"/>
        <end position="93"/>
    </location>
</feature>
<dbReference type="EMBL" id="FQVM01000012">
    <property type="protein sequence ID" value="SHE80212.1"/>
    <property type="molecule type" value="Genomic_DNA"/>
</dbReference>
<keyword evidence="1" id="KW-1133">Transmembrane helix</keyword>
<dbReference type="AlphaFoldDB" id="A0A1M4WGX3"/>
<sequence>MSNNLGIKLNKQYGKVMKKFRKYETKRSKEDNNDFYLDDDEFTVSNLEDEDLQEKSCPLKSFVLKAKSIKFNKKACMFGLGVITGVIISNLLTKDK</sequence>
<dbReference type="RefSeq" id="WP_072895694.1">
    <property type="nucleotide sequence ID" value="NZ_FQVM01000012.1"/>
</dbReference>
<keyword evidence="1" id="KW-0812">Transmembrane</keyword>
<keyword evidence="3" id="KW-1185">Reference proteome</keyword>
<gene>
    <name evidence="2" type="ORF">SAMN05443638_11229</name>
</gene>
<evidence type="ECO:0000256" key="1">
    <source>
        <dbReference type="SAM" id="Phobius"/>
    </source>
</evidence>
<proteinExistence type="predicted"/>
<organism evidence="2 3">
    <name type="scientific">Clostridium fallax</name>
    <dbReference type="NCBI Taxonomy" id="1533"/>
    <lineage>
        <taxon>Bacteria</taxon>
        <taxon>Bacillati</taxon>
        <taxon>Bacillota</taxon>
        <taxon>Clostridia</taxon>
        <taxon>Eubacteriales</taxon>
        <taxon>Clostridiaceae</taxon>
        <taxon>Clostridium</taxon>
    </lineage>
</organism>
<accession>A0A1M4WGX3</accession>